<dbReference type="Proteomes" id="UP000546917">
    <property type="component" value="Unassembled WGS sequence"/>
</dbReference>
<accession>A0A1V0N5J9</accession>
<dbReference type="InterPro" id="IPR016181">
    <property type="entry name" value="Acyl_CoA_acyltransferase"/>
</dbReference>
<evidence type="ECO:0000256" key="3">
    <source>
        <dbReference type="ARBA" id="ARBA00038502"/>
    </source>
</evidence>
<reference evidence="6 8" key="2">
    <citation type="submission" date="2020-05" db="EMBL/GenBank/DDBJ databases">
        <authorList>
            <person name="Zhang R."/>
        </authorList>
    </citation>
    <scope>NUCLEOTIDE SEQUENCE [LARGE SCALE GENOMIC DNA]</scope>
    <source>
        <strain evidence="6 8">DSM 28986</strain>
    </source>
</reference>
<dbReference type="SUPFAM" id="SSF55729">
    <property type="entry name" value="Acyl-CoA N-acyltransferases (Nat)"/>
    <property type="match status" value="1"/>
</dbReference>
<dbReference type="GeneID" id="84218100"/>
<dbReference type="GO" id="GO:0016747">
    <property type="term" value="F:acyltransferase activity, transferring groups other than amino-acyl groups"/>
    <property type="evidence" value="ECO:0007669"/>
    <property type="project" value="InterPro"/>
</dbReference>
<evidence type="ECO:0000313" key="7">
    <source>
        <dbReference type="Proteomes" id="UP000192050"/>
    </source>
</evidence>
<dbReference type="AlphaFoldDB" id="A0A1V0N5J9"/>
<reference evidence="5 7" key="1">
    <citation type="submission" date="2011-10" db="EMBL/GenBank/DDBJ databases">
        <title>Metabolic and evolutionary patterns in the extreme acidophile Ferroplasma acidiphilum.</title>
        <authorList>
            <person name="Golyshina O.V."/>
            <person name="Kozyavkin S.A."/>
            <person name="Tatusov R.L."/>
            <person name="Slesarev A.I."/>
            <person name="Golyshin P.N."/>
        </authorList>
    </citation>
    <scope>NUCLEOTIDE SEQUENCE [LARGE SCALE GENOMIC DNA]</scope>
    <source>
        <strain evidence="5">Berkeley</strain>
        <strain evidence="7">Y</strain>
    </source>
</reference>
<organism evidence="5 7">
    <name type="scientific">Ferroplasma acidiphilum</name>
    <dbReference type="NCBI Taxonomy" id="74969"/>
    <lineage>
        <taxon>Archaea</taxon>
        <taxon>Methanobacteriati</taxon>
        <taxon>Thermoplasmatota</taxon>
        <taxon>Thermoplasmata</taxon>
        <taxon>Thermoplasmatales</taxon>
        <taxon>Ferroplasmaceae</taxon>
        <taxon>Ferroplasma</taxon>
    </lineage>
</organism>
<evidence type="ECO:0000313" key="5">
    <source>
        <dbReference type="EMBL" id="ARD85359.1"/>
    </source>
</evidence>
<dbReference type="Gene3D" id="3.40.630.30">
    <property type="match status" value="1"/>
</dbReference>
<evidence type="ECO:0000313" key="6">
    <source>
        <dbReference type="EMBL" id="NOL60722.1"/>
    </source>
</evidence>
<dbReference type="PROSITE" id="PS51186">
    <property type="entry name" value="GNAT"/>
    <property type="match status" value="1"/>
</dbReference>
<dbReference type="InterPro" id="IPR000182">
    <property type="entry name" value="GNAT_dom"/>
</dbReference>
<dbReference type="STRING" id="74969.FAD_1507"/>
<dbReference type="Pfam" id="PF13302">
    <property type="entry name" value="Acetyltransf_3"/>
    <property type="match status" value="1"/>
</dbReference>
<gene>
    <name evidence="5" type="ORF">FAD_1507</name>
    <name evidence="6" type="ORF">HLB00_07750</name>
</gene>
<dbReference type="PANTHER" id="PTHR43792">
    <property type="entry name" value="GNAT FAMILY, PUTATIVE (AFU_ORTHOLOGUE AFUA_3G00765)-RELATED-RELATED"/>
    <property type="match status" value="1"/>
</dbReference>
<dbReference type="CDD" id="cd04301">
    <property type="entry name" value="NAT_SF"/>
    <property type="match status" value="1"/>
</dbReference>
<feature type="domain" description="N-acetyltransferase" evidence="4">
    <location>
        <begin position="20"/>
        <end position="177"/>
    </location>
</feature>
<name>A0A1V0N5J9_9ARCH</name>
<evidence type="ECO:0000256" key="2">
    <source>
        <dbReference type="ARBA" id="ARBA00023315"/>
    </source>
</evidence>
<keyword evidence="1 5" id="KW-0808">Transferase</keyword>
<evidence type="ECO:0000313" key="8">
    <source>
        <dbReference type="Proteomes" id="UP000546917"/>
    </source>
</evidence>
<dbReference type="InterPro" id="IPR051531">
    <property type="entry name" value="N-acetyltransferase"/>
</dbReference>
<dbReference type="RefSeq" id="WP_081142937.1">
    <property type="nucleotide sequence ID" value="NZ_CP015363.1"/>
</dbReference>
<comment type="similarity">
    <text evidence="3">Belongs to the acetyltransferase family. RimJ subfamily.</text>
</comment>
<dbReference type="EMBL" id="CP015363">
    <property type="protein sequence ID" value="ARD85359.1"/>
    <property type="molecule type" value="Genomic_DNA"/>
</dbReference>
<evidence type="ECO:0000259" key="4">
    <source>
        <dbReference type="PROSITE" id="PS51186"/>
    </source>
</evidence>
<protein>
    <submittedName>
        <fullName evidence="5 6">Acetyltransferase</fullName>
    </submittedName>
</protein>
<dbReference type="OrthoDB" id="120213at2157"/>
<dbReference type="KEGG" id="fai:FAD_1507"/>
<keyword evidence="7" id="KW-1185">Reference proteome</keyword>
<evidence type="ECO:0000256" key="1">
    <source>
        <dbReference type="ARBA" id="ARBA00022679"/>
    </source>
</evidence>
<sequence length="177" mass="20086">MADYTIKSGNIVITTKFPREHINEFVSCANDSSLGLNLMSHGFHYPYTEEDAMEFIDKNREVEGESFAIDFYIIYENNVAGVIGLSDIDYDNSRSHVGYWIGKDYRGKGIATEALKAVIYFAARTLRLHSLYTSALIDNIGSIIVLTRNGFSIDGISKDCFMYDNRFYSAFMFSQLL</sequence>
<proteinExistence type="inferred from homology"/>
<dbReference type="Proteomes" id="UP000192050">
    <property type="component" value="Chromosome"/>
</dbReference>
<dbReference type="PANTHER" id="PTHR43792:SF8">
    <property type="entry name" value="[RIBOSOMAL PROTEIN US5]-ALANINE N-ACETYLTRANSFERASE"/>
    <property type="match status" value="1"/>
</dbReference>
<keyword evidence="2" id="KW-0012">Acyltransferase</keyword>
<dbReference type="EMBL" id="JABGBP010000289">
    <property type="protein sequence ID" value="NOL60722.1"/>
    <property type="molecule type" value="Genomic_DNA"/>
</dbReference>